<dbReference type="GO" id="GO:0008080">
    <property type="term" value="F:N-acetyltransferase activity"/>
    <property type="evidence" value="ECO:0007669"/>
    <property type="project" value="TreeGrafter"/>
</dbReference>
<keyword evidence="5" id="KW-1185">Reference proteome</keyword>
<dbReference type="Gene3D" id="3.40.630.30">
    <property type="match status" value="1"/>
</dbReference>
<dbReference type="GO" id="GO:0005737">
    <property type="term" value="C:cytoplasm"/>
    <property type="evidence" value="ECO:0007669"/>
    <property type="project" value="TreeGrafter"/>
</dbReference>
<dbReference type="AlphaFoldDB" id="A0A6A6TNW0"/>
<dbReference type="CDD" id="cd04301">
    <property type="entry name" value="NAT_SF"/>
    <property type="match status" value="1"/>
</dbReference>
<reference evidence="4" key="1">
    <citation type="journal article" date="2020" name="Stud. Mycol.">
        <title>101 Dothideomycetes genomes: a test case for predicting lifestyles and emergence of pathogens.</title>
        <authorList>
            <person name="Haridas S."/>
            <person name="Albert R."/>
            <person name="Binder M."/>
            <person name="Bloem J."/>
            <person name="Labutti K."/>
            <person name="Salamov A."/>
            <person name="Andreopoulos B."/>
            <person name="Baker S."/>
            <person name="Barry K."/>
            <person name="Bills G."/>
            <person name="Bluhm B."/>
            <person name="Cannon C."/>
            <person name="Castanera R."/>
            <person name="Culley D."/>
            <person name="Daum C."/>
            <person name="Ezra D."/>
            <person name="Gonzalez J."/>
            <person name="Henrissat B."/>
            <person name="Kuo A."/>
            <person name="Liang C."/>
            <person name="Lipzen A."/>
            <person name="Lutzoni F."/>
            <person name="Magnuson J."/>
            <person name="Mondo S."/>
            <person name="Nolan M."/>
            <person name="Ohm R."/>
            <person name="Pangilinan J."/>
            <person name="Park H.-J."/>
            <person name="Ramirez L."/>
            <person name="Alfaro M."/>
            <person name="Sun H."/>
            <person name="Tritt A."/>
            <person name="Yoshinaga Y."/>
            <person name="Zwiers L.-H."/>
            <person name="Turgeon B."/>
            <person name="Goodwin S."/>
            <person name="Spatafora J."/>
            <person name="Crous P."/>
            <person name="Grigoriev I."/>
        </authorList>
    </citation>
    <scope>NUCLEOTIDE SEQUENCE</scope>
    <source>
        <strain evidence="4">CBS 122681</strain>
    </source>
</reference>
<dbReference type="OrthoDB" id="7305308at2759"/>
<dbReference type="Proteomes" id="UP000799324">
    <property type="component" value="Unassembled WGS sequence"/>
</dbReference>
<proteinExistence type="predicted"/>
<evidence type="ECO:0000256" key="2">
    <source>
        <dbReference type="ARBA" id="ARBA00023315"/>
    </source>
</evidence>
<dbReference type="PROSITE" id="PS51186">
    <property type="entry name" value="GNAT"/>
    <property type="match status" value="1"/>
</dbReference>
<dbReference type="PANTHER" id="PTHR10545">
    <property type="entry name" value="DIAMINE N-ACETYLTRANSFERASE"/>
    <property type="match status" value="1"/>
</dbReference>
<evidence type="ECO:0000313" key="4">
    <source>
        <dbReference type="EMBL" id="KAF2661452.1"/>
    </source>
</evidence>
<dbReference type="InterPro" id="IPR000182">
    <property type="entry name" value="GNAT_dom"/>
</dbReference>
<dbReference type="EMBL" id="MU004293">
    <property type="protein sequence ID" value="KAF2661452.1"/>
    <property type="molecule type" value="Genomic_DNA"/>
</dbReference>
<name>A0A6A6TNW0_9PLEO</name>
<gene>
    <name evidence="4" type="ORF">K491DRAFT_687250</name>
</gene>
<protein>
    <submittedName>
        <fullName evidence="4">Acyl-CoA N-acyltransferase</fullName>
    </submittedName>
</protein>
<evidence type="ECO:0000256" key="1">
    <source>
        <dbReference type="ARBA" id="ARBA00022679"/>
    </source>
</evidence>
<feature type="domain" description="N-acetyltransferase" evidence="3">
    <location>
        <begin position="30"/>
        <end position="175"/>
    </location>
</feature>
<dbReference type="SUPFAM" id="SSF55729">
    <property type="entry name" value="Acyl-CoA N-acyltransferases (Nat)"/>
    <property type="match status" value="1"/>
</dbReference>
<evidence type="ECO:0000313" key="5">
    <source>
        <dbReference type="Proteomes" id="UP000799324"/>
    </source>
</evidence>
<dbReference type="InterPro" id="IPR051016">
    <property type="entry name" value="Diverse_Substrate_AcTransf"/>
</dbReference>
<sequence length="175" mass="20731">MALEHVSDASLTTEYINKDASSKTSSETGPEITQISETDFEEWARLFRAFIAYHRAALPDEQYEKTFRRLINPRTDLYALVLRDRKEKTRLIGLAHYFPRQTTWMEEQIMILNDLYIDEKFRRNGYARKMILAVKEKAQEQGCHHLQWTTRHDNPARALYDQVARCEQVQYRTNG</sequence>
<accession>A0A6A6TNW0</accession>
<dbReference type="PANTHER" id="PTHR10545:SF29">
    <property type="entry name" value="GH14572P-RELATED"/>
    <property type="match status" value="1"/>
</dbReference>
<dbReference type="Pfam" id="PF00583">
    <property type="entry name" value="Acetyltransf_1"/>
    <property type="match status" value="1"/>
</dbReference>
<dbReference type="InterPro" id="IPR016181">
    <property type="entry name" value="Acyl_CoA_acyltransferase"/>
</dbReference>
<organism evidence="4 5">
    <name type="scientific">Lophiostoma macrostomum CBS 122681</name>
    <dbReference type="NCBI Taxonomy" id="1314788"/>
    <lineage>
        <taxon>Eukaryota</taxon>
        <taxon>Fungi</taxon>
        <taxon>Dikarya</taxon>
        <taxon>Ascomycota</taxon>
        <taxon>Pezizomycotina</taxon>
        <taxon>Dothideomycetes</taxon>
        <taxon>Pleosporomycetidae</taxon>
        <taxon>Pleosporales</taxon>
        <taxon>Lophiostomataceae</taxon>
        <taxon>Lophiostoma</taxon>
    </lineage>
</organism>
<keyword evidence="2 4" id="KW-0012">Acyltransferase</keyword>
<evidence type="ECO:0000259" key="3">
    <source>
        <dbReference type="PROSITE" id="PS51186"/>
    </source>
</evidence>
<keyword evidence="1 4" id="KW-0808">Transferase</keyword>